<dbReference type="InterPro" id="IPR046037">
    <property type="entry name" value="DUF5995"/>
</dbReference>
<dbReference type="EMBL" id="JACCAA010000001">
    <property type="protein sequence ID" value="NYG58463.1"/>
    <property type="molecule type" value="Genomic_DNA"/>
</dbReference>
<reference evidence="2 3" key="1">
    <citation type="submission" date="2020-07" db="EMBL/GenBank/DDBJ databases">
        <title>Sequencing the genomes of 1000 actinobacteria strains.</title>
        <authorList>
            <person name="Klenk H.-P."/>
        </authorList>
    </citation>
    <scope>NUCLEOTIDE SEQUENCE [LARGE SCALE GENOMIC DNA]</scope>
    <source>
        <strain evidence="2 3">DSM 23819</strain>
    </source>
</reference>
<name>A0A7Y9S1I3_9ACTN</name>
<dbReference type="AlphaFoldDB" id="A0A7Y9S1I3"/>
<proteinExistence type="predicted"/>
<accession>A0A7Y9S1I3</accession>
<keyword evidence="3" id="KW-1185">Reference proteome</keyword>
<organism evidence="2 3">
    <name type="scientific">Nocardioides daedukensis</name>
    <dbReference type="NCBI Taxonomy" id="634462"/>
    <lineage>
        <taxon>Bacteria</taxon>
        <taxon>Bacillati</taxon>
        <taxon>Actinomycetota</taxon>
        <taxon>Actinomycetes</taxon>
        <taxon>Propionibacteriales</taxon>
        <taxon>Nocardioidaceae</taxon>
        <taxon>Nocardioides</taxon>
    </lineage>
</organism>
<feature type="chain" id="PRO_5038526178" evidence="1">
    <location>
        <begin position="31"/>
        <end position="307"/>
    </location>
</feature>
<comment type="caution">
    <text evidence="2">The sequence shown here is derived from an EMBL/GenBank/DDBJ whole genome shotgun (WGS) entry which is preliminary data.</text>
</comment>
<dbReference type="Proteomes" id="UP000540656">
    <property type="component" value="Unassembled WGS sequence"/>
</dbReference>
<dbReference type="RefSeq" id="WP_179501626.1">
    <property type="nucleotide sequence ID" value="NZ_JACCAA010000001.1"/>
</dbReference>
<protein>
    <submittedName>
        <fullName evidence="2">Uncharacterized protein</fullName>
    </submittedName>
</protein>
<evidence type="ECO:0000256" key="1">
    <source>
        <dbReference type="SAM" id="SignalP"/>
    </source>
</evidence>
<keyword evidence="1" id="KW-0732">Signal</keyword>
<feature type="signal peptide" evidence="1">
    <location>
        <begin position="1"/>
        <end position="30"/>
    </location>
</feature>
<sequence length="307" mass="33357">MGRIRGRTRIVAAATTAALAGILHGPVPVAAEPSPLVVGLGTLLDSTIALLPPAPAEHTPYAGQTCPDGSSTCIDATIARMQERLAGLAESCEHSVIFSLAYLRVTEDVREAVREGDYVDPVWLGQVDAVFAEDYFETVANWEAGRKDLVPRAWQIALAAEDDRSMSALGNFMLAMNAHINRDFPHVTAEVGLTGADGTSHKRDHDMYNKRLDALLDPVFTEMAARFDPTFDDLDISVPAAVIMRGWREMVWRHAEALVLAPTPAAKRLVVQEIEAYAAAQALMIRTMFAIPDSAKRDAWCAQHGRG</sequence>
<evidence type="ECO:0000313" key="2">
    <source>
        <dbReference type="EMBL" id="NYG58463.1"/>
    </source>
</evidence>
<evidence type="ECO:0000313" key="3">
    <source>
        <dbReference type="Proteomes" id="UP000540656"/>
    </source>
</evidence>
<gene>
    <name evidence="2" type="ORF">BJ980_001386</name>
</gene>
<dbReference type="Pfam" id="PF19458">
    <property type="entry name" value="DUF5995"/>
    <property type="match status" value="1"/>
</dbReference>